<feature type="transmembrane region" description="Helical" evidence="15">
    <location>
        <begin position="235"/>
        <end position="256"/>
    </location>
</feature>
<evidence type="ECO:0000256" key="14">
    <source>
        <dbReference type="SAM" id="MobiDB-lite"/>
    </source>
</evidence>
<keyword evidence="8 15" id="KW-1133">Transmembrane helix</keyword>
<feature type="region of interest" description="Disordered" evidence="14">
    <location>
        <begin position="502"/>
        <end position="522"/>
    </location>
</feature>
<dbReference type="PANTHER" id="PTHR33843">
    <property type="entry name" value="ASCORBATE-SPECIFIC PTS SYSTEM EIIC COMPONENT"/>
    <property type="match status" value="1"/>
</dbReference>
<evidence type="ECO:0000256" key="1">
    <source>
        <dbReference type="ARBA" id="ARBA00004651"/>
    </source>
</evidence>
<keyword evidence="9 15" id="KW-0472">Membrane</keyword>
<evidence type="ECO:0000256" key="2">
    <source>
        <dbReference type="ARBA" id="ARBA00011738"/>
    </source>
</evidence>
<dbReference type="EMBL" id="CP046276">
    <property type="protein sequence ID" value="QGS51623.1"/>
    <property type="molecule type" value="Genomic_DNA"/>
</dbReference>
<keyword evidence="4" id="KW-1003">Cell membrane</keyword>
<evidence type="ECO:0000256" key="9">
    <source>
        <dbReference type="ARBA" id="ARBA00023136"/>
    </source>
</evidence>
<feature type="transmembrane region" description="Helical" evidence="15">
    <location>
        <begin position="152"/>
        <end position="174"/>
    </location>
</feature>
<feature type="transmembrane region" description="Helical" evidence="15">
    <location>
        <begin position="6"/>
        <end position="25"/>
    </location>
</feature>
<reference evidence="16 17" key="1">
    <citation type="submission" date="2019-11" db="EMBL/GenBank/DDBJ databases">
        <title>Complete genome sequence of Spiroplasma tabanidicola TAUS-1 (DSM 22603).</title>
        <authorList>
            <person name="Huang C.-T."/>
            <person name="Lin Y.-C."/>
            <person name="Kuo C.-H."/>
        </authorList>
    </citation>
    <scope>NUCLEOTIDE SEQUENCE [LARGE SCALE GENOMIC DNA]</scope>
    <source>
        <strain evidence="16 17">TAUS-1</strain>
    </source>
</reference>
<evidence type="ECO:0000256" key="12">
    <source>
        <dbReference type="ARBA" id="ARBA00039702"/>
    </source>
</evidence>
<evidence type="ECO:0000256" key="10">
    <source>
        <dbReference type="ARBA" id="ARBA00037387"/>
    </source>
</evidence>
<dbReference type="KEGG" id="stab:STABA_v1c02560"/>
<dbReference type="AlphaFoldDB" id="A0A6I6CHU5"/>
<evidence type="ECO:0000313" key="16">
    <source>
        <dbReference type="EMBL" id="QGS51623.1"/>
    </source>
</evidence>
<evidence type="ECO:0000256" key="7">
    <source>
        <dbReference type="ARBA" id="ARBA00022692"/>
    </source>
</evidence>
<evidence type="ECO:0000256" key="5">
    <source>
        <dbReference type="ARBA" id="ARBA00022597"/>
    </source>
</evidence>
<gene>
    <name evidence="16" type="ORF">STABA_v1c02560</name>
</gene>
<keyword evidence="7 15" id="KW-0812">Transmembrane</keyword>
<comment type="similarity">
    <text evidence="11">Belongs to the UlaA family.</text>
</comment>
<dbReference type="OrthoDB" id="9796178at2"/>
<dbReference type="Proteomes" id="UP000424468">
    <property type="component" value="Chromosome"/>
</dbReference>
<feature type="transmembrane region" description="Helical" evidence="15">
    <location>
        <begin position="334"/>
        <end position="359"/>
    </location>
</feature>
<keyword evidence="3" id="KW-0813">Transport</keyword>
<comment type="function">
    <text evidence="10">The phosphoenolpyruvate-dependent sugar phosphotransferase system (sugar PTS), a major carbohydrate active transport system, catalyzes the phosphorylation of incoming sugar substrates concomitantly with their translocation across the cell membrane. The enzyme II UlaABC PTS system is involved in ascorbate transport.</text>
</comment>
<dbReference type="InterPro" id="IPR051562">
    <property type="entry name" value="Ascorbate-PTS_EIIC"/>
</dbReference>
<dbReference type="GO" id="GO:0009401">
    <property type="term" value="P:phosphoenolpyruvate-dependent sugar phosphotransferase system"/>
    <property type="evidence" value="ECO:0007669"/>
    <property type="project" value="UniProtKB-KW"/>
</dbReference>
<evidence type="ECO:0000256" key="13">
    <source>
        <dbReference type="ARBA" id="ARBA00042859"/>
    </source>
</evidence>
<comment type="subunit">
    <text evidence="2">Homodimer.</text>
</comment>
<feature type="transmembrane region" description="Helical" evidence="15">
    <location>
        <begin position="92"/>
        <end position="115"/>
    </location>
</feature>
<evidence type="ECO:0000256" key="8">
    <source>
        <dbReference type="ARBA" id="ARBA00022989"/>
    </source>
</evidence>
<dbReference type="InterPro" id="IPR004703">
    <property type="entry name" value="PTS_sugar-sp_permease"/>
</dbReference>
<evidence type="ECO:0000313" key="17">
    <source>
        <dbReference type="Proteomes" id="UP000424468"/>
    </source>
</evidence>
<dbReference type="GO" id="GO:0005886">
    <property type="term" value="C:plasma membrane"/>
    <property type="evidence" value="ECO:0007669"/>
    <property type="project" value="UniProtKB-SubCell"/>
</dbReference>
<evidence type="ECO:0000256" key="15">
    <source>
        <dbReference type="SAM" id="Phobius"/>
    </source>
</evidence>
<evidence type="ECO:0000256" key="6">
    <source>
        <dbReference type="ARBA" id="ARBA00022683"/>
    </source>
</evidence>
<dbReference type="PANTHER" id="PTHR33843:SF4">
    <property type="entry name" value="ASCORBATE-SPECIFIC PTS SYSTEM EIIC COMPONENT"/>
    <property type="match status" value="1"/>
</dbReference>
<protein>
    <recommendedName>
        <fullName evidence="12">Ascorbate-specific PTS system EIIC component</fullName>
    </recommendedName>
    <alternativeName>
        <fullName evidence="13">Ascorbate-specific permease IIC component UlaA</fullName>
    </alternativeName>
</protein>
<organism evidence="16 17">
    <name type="scientific">Spiroplasma tabanidicola</name>
    <dbReference type="NCBI Taxonomy" id="324079"/>
    <lineage>
        <taxon>Bacteria</taxon>
        <taxon>Bacillati</taxon>
        <taxon>Mycoplasmatota</taxon>
        <taxon>Mollicutes</taxon>
        <taxon>Entomoplasmatales</taxon>
        <taxon>Spiroplasmataceae</taxon>
        <taxon>Spiroplasma</taxon>
    </lineage>
</organism>
<name>A0A6I6CHU5_9MOLU</name>
<evidence type="ECO:0000256" key="11">
    <source>
        <dbReference type="ARBA" id="ARBA00038218"/>
    </source>
</evidence>
<sequence>MNEFIYFIKGFFGAPAVLIALFALFGSIMQRNKFTDVLLSTLKAAVGYLILAGGIGLLVSTLDDFTVSFNQLFGLTGIMPNSDALAGNIMKAIPQIATIAALMMFISIIINIMLARFSRFKYIFLTGHHTLFICVVIATMFHIAGLDLSSDIWYFLVVGSGIVSIYMLLSPALTKPYMEYLTQDKKLYIGHANVFGFAIAGAIGRLVGKIKKGKVKSTEDIRFPKWLSVFSNSTVSVAVTMIIIFGITYGSMWGVYGKEQMVSLGVIGSSDSVIVKILLDALTFTAGVEVLIYGIKTMVGELIPALEGISQRLIPGAKMAVDCSVALYYSPTAVLLGFVSSFAGGIIGLLISIGLNLAAPAMIPSVIIPGIIAHFFTGGVSGTFGNIKGGVLGAILGAFVNGLLLSFVPILFILMEQVYGAQFDPNNVLQWAESDYSLMSLVGWILYFVWTKWLLLAIVLCVMIALIVDGVIWERKDRKNRPEFYAELKEIQQKIKANRIAEKEKRKADKKLSVNESKVKRE</sequence>
<feature type="transmembrane region" description="Helical" evidence="15">
    <location>
        <begin position="453"/>
        <end position="473"/>
    </location>
</feature>
<evidence type="ECO:0000256" key="4">
    <source>
        <dbReference type="ARBA" id="ARBA00022475"/>
    </source>
</evidence>
<comment type="subcellular location">
    <subcellularLocation>
        <location evidence="1">Cell membrane</location>
        <topology evidence="1">Multi-pass membrane protein</topology>
    </subcellularLocation>
</comment>
<feature type="transmembrane region" description="Helical" evidence="15">
    <location>
        <begin position="391"/>
        <end position="415"/>
    </location>
</feature>
<dbReference type="NCBIfam" id="NF006920">
    <property type="entry name" value="PRK09410.1-2"/>
    <property type="match status" value="1"/>
</dbReference>
<evidence type="ECO:0000256" key="3">
    <source>
        <dbReference type="ARBA" id="ARBA00022448"/>
    </source>
</evidence>
<accession>A0A6I6CHU5</accession>
<dbReference type="Pfam" id="PF03611">
    <property type="entry name" value="EIIC-GAT"/>
    <property type="match status" value="1"/>
</dbReference>
<feature type="transmembrane region" description="Helical" evidence="15">
    <location>
        <begin position="366"/>
        <end position="385"/>
    </location>
</feature>
<feature type="transmembrane region" description="Helical" evidence="15">
    <location>
        <begin position="186"/>
        <end position="207"/>
    </location>
</feature>
<dbReference type="RefSeq" id="WP_156005779.1">
    <property type="nucleotide sequence ID" value="NZ_CP046276.1"/>
</dbReference>
<proteinExistence type="inferred from homology"/>
<keyword evidence="17" id="KW-1185">Reference proteome</keyword>
<keyword evidence="6" id="KW-0598">Phosphotransferase system</keyword>
<feature type="transmembrane region" description="Helical" evidence="15">
    <location>
        <begin position="122"/>
        <end position="146"/>
    </location>
</feature>
<keyword evidence="5" id="KW-0762">Sugar transport</keyword>
<feature type="transmembrane region" description="Helical" evidence="15">
    <location>
        <begin position="37"/>
        <end position="59"/>
    </location>
</feature>